<evidence type="ECO:0000256" key="4">
    <source>
        <dbReference type="ARBA" id="ARBA00023163"/>
    </source>
</evidence>
<comment type="similarity">
    <text evidence="2 6">Belongs to the Mediator complex subunit 18 family.</text>
</comment>
<dbReference type="GO" id="GO:0003712">
    <property type="term" value="F:transcription coregulator activity"/>
    <property type="evidence" value="ECO:0007669"/>
    <property type="project" value="InterPro"/>
</dbReference>
<keyword evidence="3 6" id="KW-0805">Transcription regulation</keyword>
<dbReference type="GO" id="GO:0016592">
    <property type="term" value="C:mediator complex"/>
    <property type="evidence" value="ECO:0007669"/>
    <property type="project" value="InterPro"/>
</dbReference>
<evidence type="ECO:0000256" key="3">
    <source>
        <dbReference type="ARBA" id="ARBA00023015"/>
    </source>
</evidence>
<accession>A0A1I7Y1C4</accession>
<evidence type="ECO:0000256" key="2">
    <source>
        <dbReference type="ARBA" id="ARBA00009814"/>
    </source>
</evidence>
<dbReference type="GO" id="GO:0006369">
    <property type="term" value="P:termination of RNA polymerase II transcription"/>
    <property type="evidence" value="ECO:0007669"/>
    <property type="project" value="TreeGrafter"/>
</dbReference>
<dbReference type="Gene3D" id="2.40.320.10">
    <property type="entry name" value="Hypothetical Protein Pfu-838710-001"/>
    <property type="match status" value="1"/>
</dbReference>
<dbReference type="InterPro" id="IPR019095">
    <property type="entry name" value="Mediator_Med18"/>
</dbReference>
<comment type="subcellular location">
    <subcellularLocation>
        <location evidence="1 6">Nucleus</location>
    </subcellularLocation>
</comment>
<keyword evidence="4 6" id="KW-0804">Transcription</keyword>
<dbReference type="PANTHER" id="PTHR13321:SF2">
    <property type="entry name" value="MEDIATOR OF RNA POLYMERASE II TRANSCRIPTION SUBUNIT 18"/>
    <property type="match status" value="1"/>
</dbReference>
<dbReference type="WBParaSite" id="L893_g11441.t1">
    <property type="protein sequence ID" value="L893_g11441.t1"/>
    <property type="gene ID" value="L893_g11441"/>
</dbReference>
<evidence type="ECO:0000256" key="1">
    <source>
        <dbReference type="ARBA" id="ARBA00004123"/>
    </source>
</evidence>
<organism evidence="7 8">
    <name type="scientific">Steinernema glaseri</name>
    <dbReference type="NCBI Taxonomy" id="37863"/>
    <lineage>
        <taxon>Eukaryota</taxon>
        <taxon>Metazoa</taxon>
        <taxon>Ecdysozoa</taxon>
        <taxon>Nematoda</taxon>
        <taxon>Chromadorea</taxon>
        <taxon>Rhabditida</taxon>
        <taxon>Tylenchina</taxon>
        <taxon>Panagrolaimomorpha</taxon>
        <taxon>Strongyloidoidea</taxon>
        <taxon>Steinernematidae</taxon>
        <taxon>Steinernema</taxon>
    </lineage>
</organism>
<dbReference type="PANTHER" id="PTHR13321">
    <property type="entry name" value="MEDIATOR OF RNA POLYMERASE II TRANSCRIPTION, SUBUNIT 18"/>
    <property type="match status" value="1"/>
</dbReference>
<comment type="function">
    <text evidence="6">Component of the Mediator complex, a coactivator involved in the regulated transcription of nearly all RNA polymerase II-dependent genes. Mediator functions as a bridge to convey information from gene-specific regulatory proteins to the basal RNA polymerase II transcription machinery. Mediator is recruited to promoters by direct interactions with regulatory proteins and serves as a scaffold for the assembly of a functional preinitiation complex with RNA polymerase II and the general transcription factors.</text>
</comment>
<evidence type="ECO:0000256" key="5">
    <source>
        <dbReference type="ARBA" id="ARBA00023242"/>
    </source>
</evidence>
<keyword evidence="6" id="KW-0010">Activator</keyword>
<dbReference type="GO" id="GO:0070847">
    <property type="term" value="C:core mediator complex"/>
    <property type="evidence" value="ECO:0007669"/>
    <property type="project" value="TreeGrafter"/>
</dbReference>
<dbReference type="GO" id="GO:0006357">
    <property type="term" value="P:regulation of transcription by RNA polymerase II"/>
    <property type="evidence" value="ECO:0007669"/>
    <property type="project" value="InterPro"/>
</dbReference>
<protein>
    <recommendedName>
        <fullName evidence="6">Mediator of RNA polymerase II transcription subunit 18</fullName>
    </recommendedName>
    <alternativeName>
        <fullName evidence="6">Mediator complex subunit 18</fullName>
    </alternativeName>
</protein>
<name>A0A1I7Y1C4_9BILA</name>
<keyword evidence="7" id="KW-1185">Reference proteome</keyword>
<dbReference type="Pfam" id="PF09637">
    <property type="entry name" value="Med18"/>
    <property type="match status" value="1"/>
</dbReference>
<evidence type="ECO:0000313" key="8">
    <source>
        <dbReference type="WBParaSite" id="L893_g11441.t1"/>
    </source>
</evidence>
<evidence type="ECO:0000256" key="6">
    <source>
        <dbReference type="RuleBase" id="RU364150"/>
    </source>
</evidence>
<comment type="subunit">
    <text evidence="6">Component of the Mediator complex.</text>
</comment>
<sequence>MNAILPMPAITAVRQKEVVLYGTMHSDRFISLCGRLSCIRGLAFNMTSIDQEMLLEDPSRGGVSVNMRKESTTLINSVWKIRYADPPIPDDECPAIVRVSRSYLGITIPDDYSMIFLVTGLGLQFKSRLFSECYVFTRNRVKVIIERQRSCDSATGFQPFSNLYLVTMIAFLDEDEEHLPVARELRTLANELEPIVIMGKTDYGCRIVADADQV</sequence>
<dbReference type="AlphaFoldDB" id="A0A1I7Y1C4"/>
<proteinExistence type="inferred from homology"/>
<evidence type="ECO:0000313" key="7">
    <source>
        <dbReference type="Proteomes" id="UP000095287"/>
    </source>
</evidence>
<dbReference type="Proteomes" id="UP000095287">
    <property type="component" value="Unplaced"/>
</dbReference>
<keyword evidence="5 6" id="KW-0539">Nucleus</keyword>
<reference evidence="8" key="1">
    <citation type="submission" date="2016-11" db="UniProtKB">
        <authorList>
            <consortium name="WormBaseParasite"/>
        </authorList>
    </citation>
    <scope>IDENTIFICATION</scope>
</reference>
<gene>
    <name evidence="6" type="primary">MED18</name>
</gene>